<dbReference type="SUPFAM" id="SSF52833">
    <property type="entry name" value="Thioredoxin-like"/>
    <property type="match status" value="2"/>
</dbReference>
<keyword evidence="2" id="KW-0732">Signal</keyword>
<dbReference type="PROSITE" id="PS00194">
    <property type="entry name" value="THIOREDOXIN_1"/>
    <property type="match status" value="1"/>
</dbReference>
<dbReference type="Pfam" id="PF00085">
    <property type="entry name" value="Thioredoxin"/>
    <property type="match status" value="2"/>
</dbReference>
<organism evidence="4">
    <name type="scientific">viral metagenome</name>
    <dbReference type="NCBI Taxonomy" id="1070528"/>
    <lineage>
        <taxon>unclassified sequences</taxon>
        <taxon>metagenomes</taxon>
        <taxon>organismal metagenomes</taxon>
    </lineage>
</organism>
<dbReference type="InterPro" id="IPR013766">
    <property type="entry name" value="Thioredoxin_domain"/>
</dbReference>
<proteinExistence type="inferred from homology"/>
<dbReference type="Gene3D" id="3.40.30.10">
    <property type="entry name" value="Glutaredoxin"/>
    <property type="match status" value="2"/>
</dbReference>
<dbReference type="PROSITE" id="PS51352">
    <property type="entry name" value="THIOREDOXIN_2"/>
    <property type="match status" value="1"/>
</dbReference>
<dbReference type="CDD" id="cd02961">
    <property type="entry name" value="PDI_a_family"/>
    <property type="match status" value="2"/>
</dbReference>
<dbReference type="InterPro" id="IPR036249">
    <property type="entry name" value="Thioredoxin-like_sf"/>
</dbReference>
<dbReference type="InterPro" id="IPR017937">
    <property type="entry name" value="Thioredoxin_CS"/>
</dbReference>
<dbReference type="GO" id="GO:0005783">
    <property type="term" value="C:endoplasmic reticulum"/>
    <property type="evidence" value="ECO:0007669"/>
    <property type="project" value="TreeGrafter"/>
</dbReference>
<feature type="domain" description="Thioredoxin" evidence="3">
    <location>
        <begin position="1"/>
        <end position="114"/>
    </location>
</feature>
<evidence type="ECO:0000256" key="2">
    <source>
        <dbReference type="ARBA" id="ARBA00022729"/>
    </source>
</evidence>
<dbReference type="PANTHER" id="PTHR45672:SF3">
    <property type="entry name" value="THIOREDOXIN DOMAIN-CONTAINING PROTEIN 5"/>
    <property type="match status" value="1"/>
</dbReference>
<evidence type="ECO:0000256" key="1">
    <source>
        <dbReference type="ARBA" id="ARBA00006347"/>
    </source>
</evidence>
<dbReference type="GO" id="GO:0003756">
    <property type="term" value="F:protein disulfide isomerase activity"/>
    <property type="evidence" value="ECO:0007669"/>
    <property type="project" value="TreeGrafter"/>
</dbReference>
<protein>
    <recommendedName>
        <fullName evidence="3">Thioredoxin domain-containing protein</fullName>
    </recommendedName>
</protein>
<dbReference type="GO" id="GO:0006457">
    <property type="term" value="P:protein folding"/>
    <property type="evidence" value="ECO:0007669"/>
    <property type="project" value="TreeGrafter"/>
</dbReference>
<dbReference type="PANTHER" id="PTHR45672">
    <property type="entry name" value="PROTEIN DISULFIDE-ISOMERASE C17H9.14C-RELATED"/>
    <property type="match status" value="1"/>
</dbReference>
<sequence length="238" mass="26917">MEGHYNHSNIKKYLGKDCKSITTHRPDFIIFYASWCGACKRTEPSVTDLAENAPKNGITVSAVDCSNGCDVPSGFKVDGYPTIYYKDPDSSKLVEYQGERSEIGYLKAIKGEKSEAAKKGSFNHSNIIKCEMGCNNFETCVKYQGRQLDISEVDFLIYYADWCPWCHKAEPSVKQLADKNKYIIVAADCSNGGIESCKKYPVKKFPTIYIRTLRGLERFKGESEDRTLKNYENILKNS</sequence>
<evidence type="ECO:0000313" key="4">
    <source>
        <dbReference type="EMBL" id="QHT04825.1"/>
    </source>
</evidence>
<name>A0A6C0CMW3_9ZZZZ</name>
<dbReference type="InterPro" id="IPR051063">
    <property type="entry name" value="PDI"/>
</dbReference>
<accession>A0A6C0CMW3</accession>
<comment type="similarity">
    <text evidence="1">Belongs to the protein disulfide isomerase family.</text>
</comment>
<reference evidence="4" key="1">
    <citation type="journal article" date="2020" name="Nature">
        <title>Giant virus diversity and host interactions through global metagenomics.</title>
        <authorList>
            <person name="Schulz F."/>
            <person name="Roux S."/>
            <person name="Paez-Espino D."/>
            <person name="Jungbluth S."/>
            <person name="Walsh D.A."/>
            <person name="Denef V.J."/>
            <person name="McMahon K.D."/>
            <person name="Konstantinidis K.T."/>
            <person name="Eloe-Fadrosh E.A."/>
            <person name="Kyrpides N.C."/>
            <person name="Woyke T."/>
        </authorList>
    </citation>
    <scope>NUCLEOTIDE SEQUENCE</scope>
    <source>
        <strain evidence="4">GVMAG-M-3300021343-4</strain>
    </source>
</reference>
<dbReference type="EMBL" id="MN739439">
    <property type="protein sequence ID" value="QHT04825.1"/>
    <property type="molecule type" value="Genomic_DNA"/>
</dbReference>
<evidence type="ECO:0000259" key="3">
    <source>
        <dbReference type="PROSITE" id="PS51352"/>
    </source>
</evidence>
<dbReference type="AlphaFoldDB" id="A0A6C0CMW3"/>